<dbReference type="EMBL" id="KV896903">
    <property type="protein sequence ID" value="OON16638.1"/>
    <property type="molecule type" value="Genomic_DNA"/>
</dbReference>
<proteinExistence type="predicted"/>
<accession>A0A1S8WQB2</accession>
<organism evidence="1 2">
    <name type="scientific">Opisthorchis viverrini</name>
    <name type="common">Southeast Asian liver fluke</name>
    <dbReference type="NCBI Taxonomy" id="6198"/>
    <lineage>
        <taxon>Eukaryota</taxon>
        <taxon>Metazoa</taxon>
        <taxon>Spiralia</taxon>
        <taxon>Lophotrochozoa</taxon>
        <taxon>Platyhelminthes</taxon>
        <taxon>Trematoda</taxon>
        <taxon>Digenea</taxon>
        <taxon>Opisthorchiida</taxon>
        <taxon>Opisthorchiata</taxon>
        <taxon>Opisthorchiidae</taxon>
        <taxon>Opisthorchis</taxon>
    </lineage>
</organism>
<dbReference type="Proteomes" id="UP000243686">
    <property type="component" value="Unassembled WGS sequence"/>
</dbReference>
<evidence type="ECO:0000313" key="1">
    <source>
        <dbReference type="EMBL" id="OON16638.1"/>
    </source>
</evidence>
<evidence type="ECO:0000313" key="2">
    <source>
        <dbReference type="Proteomes" id="UP000243686"/>
    </source>
</evidence>
<reference evidence="1 2" key="1">
    <citation type="submission" date="2015-03" db="EMBL/GenBank/DDBJ databases">
        <title>Draft genome of the nematode, Opisthorchis viverrini.</title>
        <authorList>
            <person name="Mitreva M."/>
        </authorList>
    </citation>
    <scope>NUCLEOTIDE SEQUENCE [LARGE SCALE GENOMIC DNA]</scope>
    <source>
        <strain evidence="1">Khon Kaen</strain>
    </source>
</reference>
<protein>
    <submittedName>
        <fullName evidence="1">Uncharacterized protein</fullName>
    </submittedName>
</protein>
<gene>
    <name evidence="1" type="ORF">X801_07546</name>
</gene>
<name>A0A1S8WQB2_OPIVI</name>
<sequence>MHSRNLNLIRSICRLHGDPVDRYVLMVDSAVVGSYSTHEPSGKCQSLSWGRALRVQLTLQRYHWQLRIESFFNWIRFLLYRLLRLIGRAPDLEELQSLVANVAANAPTSIPV</sequence>
<keyword evidence="2" id="KW-1185">Reference proteome</keyword>
<dbReference type="AlphaFoldDB" id="A0A1S8WQB2"/>